<accession>A0A835DZY4</accession>
<comment type="caution">
    <text evidence="2">The sequence shown here is derived from an EMBL/GenBank/DDBJ whole genome shotgun (WGS) entry which is preliminary data.</text>
</comment>
<feature type="compositionally biased region" description="Low complexity" evidence="1">
    <location>
        <begin position="131"/>
        <end position="151"/>
    </location>
</feature>
<sequence>MQYNNRSRLPPPPPAPPFGRGRGGAGYSRGHKPLYYAPPPPPPFPSAPTPAPPERKYEVLMEAGRLAAEYLVGQGVLPPAALQRGVGPSGAWVGHPLPPPSQQLQEPLGFYGRRRYEDEYSNNPGARPRRANGASSSTSSRDDYSSGSYNGRGKRKYGEYRRGYDSGRDREKERGRSSSNGRRYDEDEDEDGAPGFRRERRGSRGSDETKSSVTEAVREETPLSAKAIVGLDMEDTRSKNAISVDDIRKDTDAVPEELPEEGEMADDNEGLNSESEAVKREIDTDDRNAPPVVLELEHMQLPPDGKIQDEVPDVEAEDDEKVSDESALDHNNSDGEVTNVENDMHGGQKNLIYYCNFARAPTRPRSVRGHRNAAPVPGETAVAETVELVSSGQASEMVIGASANESSLTNIESENKEDQMCQENTNSGAPYAESIERKLLQENGTSIVTDVKVDAQPHVVQEYNEESLLPDDHEESLIQETSLSPITASHKDGLAHEDGLNQETDLSPLAANHRDSLIAETALPPLTASHKDSLTQEIDLSRTISSHEDNLQLQFKDGTQICDIDMLPQDVNLIELSDLRKTVGRDTDAEAGIKMEGKLDQSSSLNLSDLDLVGGIEVSSIHDNPALVQPCAARSPAEPCNKQQDLQTFTGANTSATDDLCQLPLENKDVQVIDIECGTPVEIGGFDSSKSNMDSMMDPGIHTDVLPGIQDGYSLALSDFLGADIPCYPSMQSDLHAGIGVNGSEGITVMDDPIYGSLTDIGFMDVWGQPTQDYDKFF</sequence>
<feature type="compositionally biased region" description="Basic and acidic residues" evidence="1">
    <location>
        <begin position="202"/>
        <end position="221"/>
    </location>
</feature>
<feature type="compositionally biased region" description="Basic and acidic residues" evidence="1">
    <location>
        <begin position="276"/>
        <end position="288"/>
    </location>
</feature>
<protein>
    <submittedName>
        <fullName evidence="2">Uncharacterized protein</fullName>
    </submittedName>
</protein>
<evidence type="ECO:0000313" key="2">
    <source>
        <dbReference type="EMBL" id="KAF8653209.1"/>
    </source>
</evidence>
<evidence type="ECO:0000313" key="3">
    <source>
        <dbReference type="Proteomes" id="UP000636709"/>
    </source>
</evidence>
<dbReference type="PANTHER" id="PTHR36056">
    <property type="entry name" value="PROTEIN, PUTATIVE-RELATED"/>
    <property type="match status" value="1"/>
</dbReference>
<dbReference type="OrthoDB" id="765741at2759"/>
<proteinExistence type="predicted"/>
<evidence type="ECO:0000256" key="1">
    <source>
        <dbReference type="SAM" id="MobiDB-lite"/>
    </source>
</evidence>
<reference evidence="2" key="1">
    <citation type="submission" date="2020-07" db="EMBL/GenBank/DDBJ databases">
        <title>Genome sequence and genetic diversity analysis of an under-domesticated orphan crop, white fonio (Digitaria exilis).</title>
        <authorList>
            <person name="Bennetzen J.L."/>
            <person name="Chen S."/>
            <person name="Ma X."/>
            <person name="Wang X."/>
            <person name="Yssel A.E.J."/>
            <person name="Chaluvadi S.R."/>
            <person name="Johnson M."/>
            <person name="Gangashetty P."/>
            <person name="Hamidou F."/>
            <person name="Sanogo M.D."/>
            <person name="Zwaenepoel A."/>
            <person name="Wallace J."/>
            <person name="Van De Peer Y."/>
            <person name="Van Deynze A."/>
        </authorList>
    </citation>
    <scope>NUCLEOTIDE SEQUENCE</scope>
    <source>
        <tissue evidence="2">Leaves</tissue>
    </source>
</reference>
<feature type="compositionally biased region" description="Basic and acidic residues" evidence="1">
    <location>
        <begin position="323"/>
        <end position="333"/>
    </location>
</feature>
<keyword evidence="3" id="KW-1185">Reference proteome</keyword>
<feature type="compositionally biased region" description="Pro residues" evidence="1">
    <location>
        <begin position="36"/>
        <end position="52"/>
    </location>
</feature>
<dbReference type="PANTHER" id="PTHR36056:SF2">
    <property type="entry name" value="OS02G0550000 PROTEIN"/>
    <property type="match status" value="1"/>
</dbReference>
<feature type="region of interest" description="Disordered" evidence="1">
    <location>
        <begin position="80"/>
        <end position="343"/>
    </location>
</feature>
<dbReference type="EMBL" id="JACEFO010002629">
    <property type="protein sequence ID" value="KAF8653209.1"/>
    <property type="molecule type" value="Genomic_DNA"/>
</dbReference>
<dbReference type="Proteomes" id="UP000636709">
    <property type="component" value="Unassembled WGS sequence"/>
</dbReference>
<dbReference type="AlphaFoldDB" id="A0A835DZY4"/>
<feature type="compositionally biased region" description="Acidic residues" evidence="1">
    <location>
        <begin position="253"/>
        <end position="269"/>
    </location>
</feature>
<feature type="compositionally biased region" description="Basic and acidic residues" evidence="1">
    <location>
        <begin position="156"/>
        <end position="176"/>
    </location>
</feature>
<dbReference type="InterPro" id="IPR040276">
    <property type="entry name" value="At4g26450-like"/>
</dbReference>
<organism evidence="2 3">
    <name type="scientific">Digitaria exilis</name>
    <dbReference type="NCBI Taxonomy" id="1010633"/>
    <lineage>
        <taxon>Eukaryota</taxon>
        <taxon>Viridiplantae</taxon>
        <taxon>Streptophyta</taxon>
        <taxon>Embryophyta</taxon>
        <taxon>Tracheophyta</taxon>
        <taxon>Spermatophyta</taxon>
        <taxon>Magnoliopsida</taxon>
        <taxon>Liliopsida</taxon>
        <taxon>Poales</taxon>
        <taxon>Poaceae</taxon>
        <taxon>PACMAD clade</taxon>
        <taxon>Panicoideae</taxon>
        <taxon>Panicodae</taxon>
        <taxon>Paniceae</taxon>
        <taxon>Anthephorinae</taxon>
        <taxon>Digitaria</taxon>
    </lineage>
</organism>
<feature type="region of interest" description="Disordered" evidence="1">
    <location>
        <begin position="1"/>
        <end position="55"/>
    </location>
</feature>
<gene>
    <name evidence="2" type="ORF">HU200_062663</name>
</gene>
<name>A0A835DZY4_9POAL</name>
<feature type="compositionally biased region" description="Acidic residues" evidence="1">
    <location>
        <begin position="310"/>
        <end position="322"/>
    </location>
</feature>